<keyword evidence="4" id="KW-1185">Reference proteome</keyword>
<dbReference type="AlphaFoldDB" id="A0A3D9UMS0"/>
<evidence type="ECO:0000313" key="3">
    <source>
        <dbReference type="EMBL" id="REF30758.1"/>
    </source>
</evidence>
<organism evidence="3 4">
    <name type="scientific">Calidifontibacter indicus</name>
    <dbReference type="NCBI Taxonomy" id="419650"/>
    <lineage>
        <taxon>Bacteria</taxon>
        <taxon>Bacillati</taxon>
        <taxon>Actinomycetota</taxon>
        <taxon>Actinomycetes</taxon>
        <taxon>Micrococcales</taxon>
        <taxon>Dermacoccaceae</taxon>
        <taxon>Calidifontibacter</taxon>
    </lineage>
</organism>
<evidence type="ECO:0000313" key="4">
    <source>
        <dbReference type="Proteomes" id="UP000256253"/>
    </source>
</evidence>
<proteinExistence type="predicted"/>
<keyword evidence="2" id="KW-1133">Transmembrane helix</keyword>
<dbReference type="OrthoDB" id="5149025at2"/>
<feature type="region of interest" description="Disordered" evidence="1">
    <location>
        <begin position="55"/>
        <end position="75"/>
    </location>
</feature>
<accession>A0A3D9UMS0</accession>
<gene>
    <name evidence="3" type="ORF">DFJ65_1774</name>
</gene>
<evidence type="ECO:0000256" key="2">
    <source>
        <dbReference type="SAM" id="Phobius"/>
    </source>
</evidence>
<keyword evidence="2" id="KW-0812">Transmembrane</keyword>
<reference evidence="3 4" key="1">
    <citation type="submission" date="2018-08" db="EMBL/GenBank/DDBJ databases">
        <title>Sequencing the genomes of 1000 actinobacteria strains.</title>
        <authorList>
            <person name="Klenk H.-P."/>
        </authorList>
    </citation>
    <scope>NUCLEOTIDE SEQUENCE [LARGE SCALE GENOMIC DNA]</scope>
    <source>
        <strain evidence="3 4">DSM 22967</strain>
    </source>
</reference>
<protein>
    <submittedName>
        <fullName evidence="3">Uncharacterized protein</fullName>
    </submittedName>
</protein>
<keyword evidence="2" id="KW-0472">Membrane</keyword>
<dbReference type="Proteomes" id="UP000256253">
    <property type="component" value="Unassembled WGS sequence"/>
</dbReference>
<dbReference type="EMBL" id="QTUA01000001">
    <property type="protein sequence ID" value="REF30758.1"/>
    <property type="molecule type" value="Genomic_DNA"/>
</dbReference>
<dbReference type="RefSeq" id="WP_115922699.1">
    <property type="nucleotide sequence ID" value="NZ_QTUA01000001.1"/>
</dbReference>
<name>A0A3D9UMS0_9MICO</name>
<comment type="caution">
    <text evidence="3">The sequence shown here is derived from an EMBL/GenBank/DDBJ whole genome shotgun (WGS) entry which is preliminary data.</text>
</comment>
<evidence type="ECO:0000256" key="1">
    <source>
        <dbReference type="SAM" id="MobiDB-lite"/>
    </source>
</evidence>
<feature type="transmembrane region" description="Helical" evidence="2">
    <location>
        <begin position="27"/>
        <end position="47"/>
    </location>
</feature>
<sequence length="75" mass="8334">MTSRVLALVSEGDVPELHHNELPMSHLMYGVIAFIVFMAMLAFLWSFRNTAPKLSEQHGAEHGTARGTDVERSGH</sequence>